<proteinExistence type="predicted"/>
<dbReference type="EMBL" id="JBEWTB010000002">
    <property type="protein sequence ID" value="MET4757795.1"/>
    <property type="molecule type" value="Genomic_DNA"/>
</dbReference>
<sequence length="112" mass="13214">MSLEARVEQLESELFQVRKILHHKDENQHEVWNDIQDKIREKLDKTYLLVEELSVSNAEIKAKLEKQRSYLVALETRILMLENDVSTIKTEMSTMKTDISDLKGMVQQLLDR</sequence>
<dbReference type="RefSeq" id="WP_354007923.1">
    <property type="nucleotide sequence ID" value="NZ_JBEWTA010000001.1"/>
</dbReference>
<dbReference type="Proteomes" id="UP001549366">
    <property type="component" value="Unassembled WGS sequence"/>
</dbReference>
<evidence type="ECO:0000313" key="2">
    <source>
        <dbReference type="Proteomes" id="UP001549366"/>
    </source>
</evidence>
<name>A0ABV2SJ66_9GAMM</name>
<keyword evidence="2" id="KW-1185">Reference proteome</keyword>
<dbReference type="Gene3D" id="1.20.5.340">
    <property type="match status" value="1"/>
</dbReference>
<organism evidence="1 2">
    <name type="scientific">Endozoicomonas lisbonensis</name>
    <dbReference type="NCBI Taxonomy" id="3120522"/>
    <lineage>
        <taxon>Bacteria</taxon>
        <taxon>Pseudomonadati</taxon>
        <taxon>Pseudomonadota</taxon>
        <taxon>Gammaproteobacteria</taxon>
        <taxon>Oceanospirillales</taxon>
        <taxon>Endozoicomonadaceae</taxon>
        <taxon>Endozoicomonas</taxon>
    </lineage>
</organism>
<evidence type="ECO:0000313" key="1">
    <source>
        <dbReference type="EMBL" id="MET4757795.1"/>
    </source>
</evidence>
<gene>
    <name evidence="1" type="ORF">V5J35_002987</name>
</gene>
<protein>
    <submittedName>
        <fullName evidence="1">Chromosome segregation ATPase</fullName>
    </submittedName>
</protein>
<accession>A0ABV2SJ66</accession>
<comment type="caution">
    <text evidence="1">The sequence shown here is derived from an EMBL/GenBank/DDBJ whole genome shotgun (WGS) entry which is preliminary data.</text>
</comment>
<reference evidence="1 2" key="1">
    <citation type="submission" date="2024-06" db="EMBL/GenBank/DDBJ databases">
        <title>Genomic Encyclopedia of Type Strains, Phase V (KMG-V): Genome sequencing to study the core and pangenomes of soil and plant-associated prokaryotes.</title>
        <authorList>
            <person name="Whitman W."/>
        </authorList>
    </citation>
    <scope>NUCLEOTIDE SEQUENCE [LARGE SCALE GENOMIC DNA]</scope>
    <source>
        <strain evidence="1 2">NE40</strain>
    </source>
</reference>